<reference evidence="2 3" key="1">
    <citation type="submission" date="2019-02" db="EMBL/GenBank/DDBJ databases">
        <title>Deep-cultivation of Planctomycetes and their phenomic and genomic characterization uncovers novel biology.</title>
        <authorList>
            <person name="Wiegand S."/>
            <person name="Jogler M."/>
            <person name="Boedeker C."/>
            <person name="Pinto D."/>
            <person name="Vollmers J."/>
            <person name="Rivas-Marin E."/>
            <person name="Kohn T."/>
            <person name="Peeters S.H."/>
            <person name="Heuer A."/>
            <person name="Rast P."/>
            <person name="Oberbeckmann S."/>
            <person name="Bunk B."/>
            <person name="Jeske O."/>
            <person name="Meyerdierks A."/>
            <person name="Storesund J.E."/>
            <person name="Kallscheuer N."/>
            <person name="Luecker S."/>
            <person name="Lage O.M."/>
            <person name="Pohl T."/>
            <person name="Merkel B.J."/>
            <person name="Hornburger P."/>
            <person name="Mueller R.-W."/>
            <person name="Bruemmer F."/>
            <person name="Labrenz M."/>
            <person name="Spormann A.M."/>
            <person name="Op den Camp H."/>
            <person name="Overmann J."/>
            <person name="Amann R."/>
            <person name="Jetten M.S.M."/>
            <person name="Mascher T."/>
            <person name="Medema M.H."/>
            <person name="Devos D.P."/>
            <person name="Kaster A.-K."/>
            <person name="Ovreas L."/>
            <person name="Rohde M."/>
            <person name="Galperin M.Y."/>
            <person name="Jogler C."/>
        </authorList>
    </citation>
    <scope>NUCLEOTIDE SEQUENCE [LARGE SCALE GENOMIC DNA]</scope>
    <source>
        <strain evidence="2 3">Poly30</strain>
    </source>
</reference>
<accession>A0A518EYY9</accession>
<gene>
    <name evidence="2" type="ORF">Poly30_48680</name>
</gene>
<organism evidence="2 3">
    <name type="scientific">Saltatorellus ferox</name>
    <dbReference type="NCBI Taxonomy" id="2528018"/>
    <lineage>
        <taxon>Bacteria</taxon>
        <taxon>Pseudomonadati</taxon>
        <taxon>Planctomycetota</taxon>
        <taxon>Planctomycetia</taxon>
        <taxon>Planctomycetia incertae sedis</taxon>
        <taxon>Saltatorellus</taxon>
    </lineage>
</organism>
<proteinExistence type="predicted"/>
<dbReference type="AlphaFoldDB" id="A0A518EYY9"/>
<feature type="coiled-coil region" evidence="1">
    <location>
        <begin position="108"/>
        <end position="135"/>
    </location>
</feature>
<evidence type="ECO:0000313" key="3">
    <source>
        <dbReference type="Proteomes" id="UP000320390"/>
    </source>
</evidence>
<sequence>MTIQDHVTEVETVPFIQRQIEEALANYSPTDAGIAELAAKAGGLQIEDIDDREGYQAVSTVRKEVKAVRVQVEKTRKALKADALEYGRAVDTEAKRITAALLEIEEPLHEQEKLIDEQRAERRAAEEAAAKAVLDDRVTML</sequence>
<keyword evidence="1" id="KW-0175">Coiled coil</keyword>
<dbReference type="EMBL" id="CP036434">
    <property type="protein sequence ID" value="QDV09310.1"/>
    <property type="molecule type" value="Genomic_DNA"/>
</dbReference>
<name>A0A518EYY9_9BACT</name>
<dbReference type="Proteomes" id="UP000320390">
    <property type="component" value="Chromosome"/>
</dbReference>
<dbReference type="RefSeq" id="WP_145203462.1">
    <property type="nucleotide sequence ID" value="NZ_CP036434.1"/>
</dbReference>
<evidence type="ECO:0000313" key="2">
    <source>
        <dbReference type="EMBL" id="QDV09310.1"/>
    </source>
</evidence>
<evidence type="ECO:0000256" key="1">
    <source>
        <dbReference type="SAM" id="Coils"/>
    </source>
</evidence>
<dbReference type="OrthoDB" id="7030185at2"/>
<protein>
    <submittedName>
        <fullName evidence="2">Uncharacterized protein</fullName>
    </submittedName>
</protein>
<keyword evidence="3" id="KW-1185">Reference proteome</keyword>